<dbReference type="Gene3D" id="1.25.10.10">
    <property type="entry name" value="Leucine-rich Repeat Variant"/>
    <property type="match status" value="1"/>
</dbReference>
<feature type="repeat" description="Pumilio" evidence="3">
    <location>
        <begin position="864"/>
        <end position="901"/>
    </location>
</feature>
<dbReference type="Proteomes" id="UP000750711">
    <property type="component" value="Unassembled WGS sequence"/>
</dbReference>
<dbReference type="AlphaFoldDB" id="A0A9P8RPR0"/>
<feature type="region of interest" description="Disordered" evidence="4">
    <location>
        <begin position="1"/>
        <end position="80"/>
    </location>
</feature>
<feature type="repeat" description="Pumilio" evidence="3">
    <location>
        <begin position="683"/>
        <end position="719"/>
    </location>
</feature>
<dbReference type="InterPro" id="IPR033133">
    <property type="entry name" value="PUM-HD"/>
</dbReference>
<dbReference type="PROSITE" id="PS50303">
    <property type="entry name" value="PUM_HD"/>
    <property type="match status" value="1"/>
</dbReference>
<dbReference type="Pfam" id="PF00806">
    <property type="entry name" value="PUF"/>
    <property type="match status" value="8"/>
</dbReference>
<feature type="region of interest" description="Disordered" evidence="4">
    <location>
        <begin position="925"/>
        <end position="954"/>
    </location>
</feature>
<feature type="compositionally biased region" description="Polar residues" evidence="4">
    <location>
        <begin position="930"/>
        <end position="954"/>
    </location>
</feature>
<dbReference type="SUPFAM" id="SSF48371">
    <property type="entry name" value="ARM repeat"/>
    <property type="match status" value="1"/>
</dbReference>
<feature type="region of interest" description="Disordered" evidence="4">
    <location>
        <begin position="277"/>
        <end position="298"/>
    </location>
</feature>
<evidence type="ECO:0000259" key="5">
    <source>
        <dbReference type="PROSITE" id="PS50303"/>
    </source>
</evidence>
<evidence type="ECO:0000256" key="4">
    <source>
        <dbReference type="SAM" id="MobiDB-lite"/>
    </source>
</evidence>
<dbReference type="PANTHER" id="PTHR12537:SF13">
    <property type="entry name" value="PUMILIO HOMOLOGY DOMAIN FAMILY MEMBER 4"/>
    <property type="match status" value="1"/>
</dbReference>
<dbReference type="PROSITE" id="PS50302">
    <property type="entry name" value="PUM"/>
    <property type="match status" value="8"/>
</dbReference>
<sequence length="1050" mass="115736">MAFSNGLGDRFEDLRFRNSQSQRDESPFPTYPTPLRSNGNRVNTANQPNDTRMTLQRRFTTDSTKQPTMSPIGQSPNRVAEPLDLSSSTYHKVQLLEKKRIEYELLKERRRQFEADMQLIDLQQRKEEQEISQITEALSRASRSSGHQSEPTTPPEHRDSGFPSLFSHPNRFSTSSIVSPLGIFNRLGRSGSQLITPPSELAQSQGANNKMPSKSVPGSRRNSDENENESTEQKPIGHRSAAANSMPANGLGYRPRQDLADLTSQLSLGQINTTGFLFGDDDTDKPTAKKQGNTATSPDVKSYLQMNATDDKFPILVRRDDYPGVLSASSAALDLALSHKSKDTELPSNGWPSFARHRPAQHSLPMNPFVYEPPQTNGSPSASLPQSGVSSNGSPGNIRRYDRNSMELTFSPLGENSKPATNVSSPSSTQQTPPKLQSSFSANDIPTMKSNNGINTATHAQQHFHNHNASLGRIPINGVSNRQSRELTGVDLPLNSREPQANNLQSFQSNLQGGAQPFGPPLSSAVAVPGVASPAMASYQLAPNFYPHYGMHLNMSMNNQIFHPQAQFGAYGAFQPQPQGRIGDINQPRVIQQRRNTEGEANRFANVQLESLRGEIYALCKDQHGCRYLQKRLEERDPNHVQMIFLETNQHVVELMTDPFGNYLCQKLLEFSNDEQRTVLVNNAAPQLVKIALNQHGTRALQKMIEFISTPEQVQTIIHALQDKVVALIQDLNGNHVIQKCLNRLSAEDAQFIFDAVGANCVVVGTHRHGCCVLQRCIDHASGNQKAQLISQISMNAFALVQDPFGNYVVQYILDLGETSYSEPLIQRFLGHISTLSKQKFSSNVIEKAIRVAEAPTKRQMIEEMLNPQELEKMLRDSYANYVVQTAMDWADPETRQSLIDNIRPLLPAIRTTPYGRRIQSKIQVAEGRSANSSGLNTPNDVTSPGQTSLRQLPSSSFHQRQFSASQLANSLMNGTYGNGGFSNSGVGSMNVNVPPTSGPGPVNQSHRLSNPPFSNPTVSQAPQQSPTVQQPFSPPYGLGDQASGSTNFI</sequence>
<dbReference type="EMBL" id="JAGHQM010000605">
    <property type="protein sequence ID" value="KAH0559408.1"/>
    <property type="molecule type" value="Genomic_DNA"/>
</dbReference>
<feature type="region of interest" description="Disordered" evidence="4">
    <location>
        <begin position="194"/>
        <end position="255"/>
    </location>
</feature>
<feature type="domain" description="PUM-HD" evidence="5">
    <location>
        <begin position="586"/>
        <end position="927"/>
    </location>
</feature>
<feature type="compositionally biased region" description="Polar residues" evidence="4">
    <location>
        <begin position="137"/>
        <end position="151"/>
    </location>
</feature>
<feature type="compositionally biased region" description="Polar residues" evidence="4">
    <location>
        <begin position="194"/>
        <end position="212"/>
    </location>
</feature>
<name>A0A9P8RPR0_9PEZI</name>
<dbReference type="GO" id="GO:0010608">
    <property type="term" value="P:post-transcriptional regulation of gene expression"/>
    <property type="evidence" value="ECO:0007669"/>
    <property type="project" value="TreeGrafter"/>
</dbReference>
<protein>
    <recommendedName>
        <fullName evidence="5">PUM-HD domain-containing protein</fullName>
    </recommendedName>
</protein>
<reference evidence="6" key="1">
    <citation type="submission" date="2021-03" db="EMBL/GenBank/DDBJ databases">
        <title>Comparative genomics and phylogenomic investigation of the class Geoglossomycetes provide insights into ecological specialization and systematics.</title>
        <authorList>
            <person name="Melie T."/>
            <person name="Pirro S."/>
            <person name="Miller A.N."/>
            <person name="Quandt A."/>
        </authorList>
    </citation>
    <scope>NUCLEOTIDE SEQUENCE</scope>
    <source>
        <strain evidence="6">CAQ_001_2017</strain>
    </source>
</reference>
<feature type="repeat" description="Pumilio" evidence="3">
    <location>
        <begin position="828"/>
        <end position="863"/>
    </location>
</feature>
<feature type="compositionally biased region" description="Basic and acidic residues" evidence="4">
    <location>
        <begin position="9"/>
        <end position="26"/>
    </location>
</feature>
<dbReference type="GO" id="GO:0005737">
    <property type="term" value="C:cytoplasm"/>
    <property type="evidence" value="ECO:0007669"/>
    <property type="project" value="TreeGrafter"/>
</dbReference>
<feature type="compositionally biased region" description="Polar residues" evidence="4">
    <location>
        <begin position="1003"/>
        <end position="1032"/>
    </location>
</feature>
<feature type="repeat" description="Pumilio" evidence="3">
    <location>
        <begin position="756"/>
        <end position="791"/>
    </location>
</feature>
<feature type="repeat" description="Pumilio" evidence="3">
    <location>
        <begin position="792"/>
        <end position="827"/>
    </location>
</feature>
<dbReference type="GO" id="GO:0003729">
    <property type="term" value="F:mRNA binding"/>
    <property type="evidence" value="ECO:0007669"/>
    <property type="project" value="TreeGrafter"/>
</dbReference>
<dbReference type="PANTHER" id="PTHR12537">
    <property type="entry name" value="RNA BINDING PROTEIN PUMILIO-RELATED"/>
    <property type="match status" value="1"/>
</dbReference>
<organism evidence="6 7">
    <name type="scientific">Trichoglossum hirsutum</name>
    <dbReference type="NCBI Taxonomy" id="265104"/>
    <lineage>
        <taxon>Eukaryota</taxon>
        <taxon>Fungi</taxon>
        <taxon>Dikarya</taxon>
        <taxon>Ascomycota</taxon>
        <taxon>Pezizomycotina</taxon>
        <taxon>Geoglossomycetes</taxon>
        <taxon>Geoglossales</taxon>
        <taxon>Geoglossaceae</taxon>
        <taxon>Trichoglossum</taxon>
    </lineage>
</organism>
<feature type="repeat" description="Pumilio" evidence="3">
    <location>
        <begin position="720"/>
        <end position="755"/>
    </location>
</feature>
<feature type="region of interest" description="Disordered" evidence="4">
    <location>
        <begin position="137"/>
        <end position="167"/>
    </location>
</feature>
<evidence type="ECO:0000313" key="7">
    <source>
        <dbReference type="Proteomes" id="UP000750711"/>
    </source>
</evidence>
<evidence type="ECO:0000256" key="2">
    <source>
        <dbReference type="ARBA" id="ARBA00024893"/>
    </source>
</evidence>
<dbReference type="InterPro" id="IPR016024">
    <property type="entry name" value="ARM-type_fold"/>
</dbReference>
<feature type="region of interest" description="Disordered" evidence="4">
    <location>
        <begin position="341"/>
        <end position="444"/>
    </location>
</feature>
<proteinExistence type="predicted"/>
<dbReference type="FunFam" id="1.25.10.10:FF:000237">
    <property type="entry name" value="Pumilio homolog 9"/>
    <property type="match status" value="1"/>
</dbReference>
<dbReference type="InterPro" id="IPR001313">
    <property type="entry name" value="Pumilio_RNA-bd_rpt"/>
</dbReference>
<feature type="compositionally biased region" description="Low complexity" evidence="4">
    <location>
        <begin position="424"/>
        <end position="439"/>
    </location>
</feature>
<accession>A0A9P8RPR0</accession>
<comment type="function">
    <text evidence="2">RNA-binding nucleolar protein required for pre-rRNA processing. Involved in production of 18S rRNA and assembly of small ribosomal subunit.</text>
</comment>
<keyword evidence="1" id="KW-0677">Repeat</keyword>
<evidence type="ECO:0000256" key="1">
    <source>
        <dbReference type="ARBA" id="ARBA00022737"/>
    </source>
</evidence>
<dbReference type="CDD" id="cd07920">
    <property type="entry name" value="Pumilio"/>
    <property type="match status" value="1"/>
</dbReference>
<evidence type="ECO:0000256" key="3">
    <source>
        <dbReference type="PROSITE-ProRule" id="PRU00317"/>
    </source>
</evidence>
<feature type="region of interest" description="Disordered" evidence="4">
    <location>
        <begin position="988"/>
        <end position="1050"/>
    </location>
</feature>
<gene>
    <name evidence="6" type="ORF">GP486_004079</name>
</gene>
<comment type="caution">
    <text evidence="6">The sequence shown here is derived from an EMBL/GenBank/DDBJ whole genome shotgun (WGS) entry which is preliminary data.</text>
</comment>
<evidence type="ECO:0000313" key="6">
    <source>
        <dbReference type="EMBL" id="KAH0559408.1"/>
    </source>
</evidence>
<feature type="repeat" description="Pumilio" evidence="3">
    <location>
        <begin position="647"/>
        <end position="682"/>
    </location>
</feature>
<feature type="compositionally biased region" description="Polar residues" evidence="4">
    <location>
        <begin position="35"/>
        <end position="77"/>
    </location>
</feature>
<feature type="repeat" description="Pumilio" evidence="3">
    <location>
        <begin position="611"/>
        <end position="646"/>
    </location>
</feature>
<dbReference type="SMART" id="SM00025">
    <property type="entry name" value="Pumilio"/>
    <property type="match status" value="8"/>
</dbReference>
<dbReference type="InterPro" id="IPR033712">
    <property type="entry name" value="Pumilio_RNA-bd"/>
</dbReference>
<dbReference type="InterPro" id="IPR011989">
    <property type="entry name" value="ARM-like"/>
</dbReference>
<feature type="compositionally biased region" description="Polar residues" evidence="4">
    <location>
        <begin position="374"/>
        <end position="395"/>
    </location>
</feature>
<keyword evidence="7" id="KW-1185">Reference proteome</keyword>